<comment type="caution">
    <text evidence="1">The sequence shown here is derived from an EMBL/GenBank/DDBJ whole genome shotgun (WGS) entry which is preliminary data.</text>
</comment>
<evidence type="ECO:0000313" key="1">
    <source>
        <dbReference type="EMBL" id="KAF0389235.1"/>
    </source>
</evidence>
<organism evidence="1 2">
    <name type="scientific">Gigaspora margarita</name>
    <dbReference type="NCBI Taxonomy" id="4874"/>
    <lineage>
        <taxon>Eukaryota</taxon>
        <taxon>Fungi</taxon>
        <taxon>Fungi incertae sedis</taxon>
        <taxon>Mucoromycota</taxon>
        <taxon>Glomeromycotina</taxon>
        <taxon>Glomeromycetes</taxon>
        <taxon>Diversisporales</taxon>
        <taxon>Gigasporaceae</taxon>
        <taxon>Gigaspora</taxon>
    </lineage>
</organism>
<dbReference type="EMBL" id="WTPW01002257">
    <property type="protein sequence ID" value="KAF0389235.1"/>
    <property type="molecule type" value="Genomic_DNA"/>
</dbReference>
<reference evidence="1 2" key="1">
    <citation type="journal article" date="2019" name="Environ. Microbiol.">
        <title>At the nexus of three kingdoms: the genome of the mycorrhizal fungus Gigaspora margarita provides insights into plant, endobacterial and fungal interactions.</title>
        <authorList>
            <person name="Venice F."/>
            <person name="Ghignone S."/>
            <person name="Salvioli di Fossalunga A."/>
            <person name="Amselem J."/>
            <person name="Novero M."/>
            <person name="Xianan X."/>
            <person name="Sedzielewska Toro K."/>
            <person name="Morin E."/>
            <person name="Lipzen A."/>
            <person name="Grigoriev I.V."/>
            <person name="Henrissat B."/>
            <person name="Martin F.M."/>
            <person name="Bonfante P."/>
        </authorList>
    </citation>
    <scope>NUCLEOTIDE SEQUENCE [LARGE SCALE GENOMIC DNA]</scope>
    <source>
        <strain evidence="1 2">BEG34</strain>
    </source>
</reference>
<accession>A0A8H3X1U4</accession>
<protein>
    <submittedName>
        <fullName evidence="1">Uncharacterized protein</fullName>
    </submittedName>
</protein>
<name>A0A8H3X1U4_GIGMA</name>
<proteinExistence type="predicted"/>
<dbReference type="Proteomes" id="UP000439903">
    <property type="component" value="Unassembled WGS sequence"/>
</dbReference>
<sequence>MCSLGQRYPNSPSFLLSSLLTDQQERQGSHYFIVASIFSSIFKKHCSLLLVLSFSVNLEFLRAHLRKRNDQKWINLIEVKSRKVEHMYETEFC</sequence>
<keyword evidence="2" id="KW-1185">Reference proteome</keyword>
<dbReference type="AlphaFoldDB" id="A0A8H3X1U4"/>
<evidence type="ECO:0000313" key="2">
    <source>
        <dbReference type="Proteomes" id="UP000439903"/>
    </source>
</evidence>
<gene>
    <name evidence="1" type="ORF">F8M41_010944</name>
</gene>